<organism evidence="7 8">
    <name type="scientific">Streptomyces lycii</name>
    <dbReference type="NCBI Taxonomy" id="2654337"/>
    <lineage>
        <taxon>Bacteria</taxon>
        <taxon>Bacillati</taxon>
        <taxon>Actinomycetota</taxon>
        <taxon>Actinomycetes</taxon>
        <taxon>Kitasatosporales</taxon>
        <taxon>Streptomycetaceae</taxon>
        <taxon>Streptomyces</taxon>
    </lineage>
</organism>
<keyword evidence="1" id="KW-0285">Flavoprotein</keyword>
<evidence type="ECO:0000256" key="3">
    <source>
        <dbReference type="ARBA" id="ARBA00023002"/>
    </source>
</evidence>
<dbReference type="InterPro" id="IPR011251">
    <property type="entry name" value="Luciferase-like_dom"/>
</dbReference>
<evidence type="ECO:0000256" key="5">
    <source>
        <dbReference type="SAM" id="Phobius"/>
    </source>
</evidence>
<dbReference type="Gene3D" id="3.20.20.30">
    <property type="entry name" value="Luciferase-like domain"/>
    <property type="match status" value="1"/>
</dbReference>
<dbReference type="NCBIfam" id="TIGR03619">
    <property type="entry name" value="F420_Rv2161c"/>
    <property type="match status" value="1"/>
</dbReference>
<gene>
    <name evidence="7" type="ORF">GCU69_17280</name>
</gene>
<keyword evidence="2" id="KW-0288">FMN</keyword>
<proteinExistence type="predicted"/>
<dbReference type="InterPro" id="IPR050172">
    <property type="entry name" value="SsuD_RutA_monooxygenase"/>
</dbReference>
<keyword evidence="5" id="KW-0472">Membrane</keyword>
<evidence type="ECO:0000313" key="8">
    <source>
        <dbReference type="Proteomes" id="UP000621266"/>
    </source>
</evidence>
<keyword evidence="4" id="KW-0503">Monooxygenase</keyword>
<evidence type="ECO:0000256" key="4">
    <source>
        <dbReference type="ARBA" id="ARBA00023033"/>
    </source>
</evidence>
<accession>A0ABQ7FGY0</accession>
<dbReference type="SUPFAM" id="SSF51679">
    <property type="entry name" value="Bacterial luciferase-like"/>
    <property type="match status" value="1"/>
</dbReference>
<evidence type="ECO:0000259" key="6">
    <source>
        <dbReference type="Pfam" id="PF00296"/>
    </source>
</evidence>
<name>A0ABQ7FGY0_9ACTN</name>
<dbReference type="PANTHER" id="PTHR42847:SF4">
    <property type="entry name" value="ALKANESULFONATE MONOOXYGENASE-RELATED"/>
    <property type="match status" value="1"/>
</dbReference>
<dbReference type="Proteomes" id="UP000621266">
    <property type="component" value="Unassembled WGS sequence"/>
</dbReference>
<evidence type="ECO:0000256" key="1">
    <source>
        <dbReference type="ARBA" id="ARBA00022630"/>
    </source>
</evidence>
<dbReference type="PANTHER" id="PTHR42847">
    <property type="entry name" value="ALKANESULFONATE MONOOXYGENASE"/>
    <property type="match status" value="1"/>
</dbReference>
<comment type="caution">
    <text evidence="7">The sequence shown here is derived from an EMBL/GenBank/DDBJ whole genome shotgun (WGS) entry which is preliminary data.</text>
</comment>
<dbReference type="Pfam" id="PF00296">
    <property type="entry name" value="Bac_luciferase"/>
    <property type="match status" value="1"/>
</dbReference>
<dbReference type="InterPro" id="IPR036661">
    <property type="entry name" value="Luciferase-like_sf"/>
</dbReference>
<dbReference type="RefSeq" id="WP_098754768.1">
    <property type="nucleotide sequence ID" value="NZ_WHPN01000299.1"/>
</dbReference>
<protein>
    <submittedName>
        <fullName evidence="7">LLM class F420-dependent oxidoreductase</fullName>
    </submittedName>
</protein>
<keyword evidence="5" id="KW-0812">Transmembrane</keyword>
<feature type="transmembrane region" description="Helical" evidence="5">
    <location>
        <begin position="64"/>
        <end position="87"/>
    </location>
</feature>
<keyword evidence="3" id="KW-0560">Oxidoreductase</keyword>
<feature type="domain" description="Luciferase-like" evidence="6">
    <location>
        <begin position="18"/>
        <end position="229"/>
    </location>
</feature>
<dbReference type="EMBL" id="WHPN01000299">
    <property type="protein sequence ID" value="KAF4407852.1"/>
    <property type="molecule type" value="Genomic_DNA"/>
</dbReference>
<dbReference type="InterPro" id="IPR019921">
    <property type="entry name" value="Lucif-like_OxRdtase_Rv2161c"/>
</dbReference>
<keyword evidence="8" id="KW-1185">Reference proteome</keyword>
<reference evidence="7 8" key="1">
    <citation type="submission" date="2019-10" db="EMBL/GenBank/DDBJ databases">
        <title>Streptomyces tenebrisbrunneis sp.nov., an endogenous actinomycete isolated from of Lycium ruthenicum.</title>
        <authorList>
            <person name="Ma L."/>
        </authorList>
    </citation>
    <scope>NUCLEOTIDE SEQUENCE [LARGE SCALE GENOMIC DNA]</scope>
    <source>
        <strain evidence="7 8">TRM 66187</strain>
    </source>
</reference>
<evidence type="ECO:0000313" key="7">
    <source>
        <dbReference type="EMBL" id="KAF4407852.1"/>
    </source>
</evidence>
<keyword evidence="5" id="KW-1133">Transmembrane helix</keyword>
<sequence length="279" mass="30643">MEYGVLMFPTHDAIDPATLAKETESRGFTALLFPEHSHIPVSRESPYPGGGELPRMYAHTYDPFVALTAAACATSTLCVGTGICLVAQRDPIHTAKEVASLDHLSGGRFLFGVGAGWNREEMADHGTDARTRMRRMAENVKAMKELWTKDEAEFHGEFVDFPPSWAWPKPARRPHPPVLVGGNGPTVEDRVLDFGDEWMPQGVGLDGMAEFAGRVRRLRERAADAGRGRIPVSMFYGAPDPRTLEAYAEAGVDRVFFGVDSEERETVLSQLDRLAALTG</sequence>
<evidence type="ECO:0000256" key="2">
    <source>
        <dbReference type="ARBA" id="ARBA00022643"/>
    </source>
</evidence>